<gene>
    <name evidence="4" type="ORF">B5808_17765</name>
</gene>
<evidence type="ECO:0000313" key="4">
    <source>
        <dbReference type="EMBL" id="ARJ06863.1"/>
    </source>
</evidence>
<feature type="chain" id="PRO_5043444738" evidence="3">
    <location>
        <begin position="36"/>
        <end position="829"/>
    </location>
</feature>
<feature type="transmembrane region" description="Helical" evidence="2">
    <location>
        <begin position="800"/>
        <end position="821"/>
    </location>
</feature>
<keyword evidence="3" id="KW-0732">Signal</keyword>
<dbReference type="Proteomes" id="UP000192775">
    <property type="component" value="Chromosome"/>
</dbReference>
<organism evidence="4 5">
    <name type="scientific">Cnuibacter physcomitrellae</name>
    <dbReference type="NCBI Taxonomy" id="1619308"/>
    <lineage>
        <taxon>Bacteria</taxon>
        <taxon>Bacillati</taxon>
        <taxon>Actinomycetota</taxon>
        <taxon>Actinomycetes</taxon>
        <taxon>Micrococcales</taxon>
        <taxon>Microbacteriaceae</taxon>
        <taxon>Cnuibacter</taxon>
    </lineage>
</organism>
<keyword evidence="2" id="KW-0812">Transmembrane</keyword>
<dbReference type="KEGG" id="cphy:B5808_17765"/>
<dbReference type="SMART" id="SM00635">
    <property type="entry name" value="BID_2"/>
    <property type="match status" value="3"/>
</dbReference>
<proteinExistence type="predicted"/>
<name>A0A1X9LNW4_9MICO</name>
<keyword evidence="5" id="KW-1185">Reference proteome</keyword>
<reference evidence="4 5" key="1">
    <citation type="submission" date="2017-04" db="EMBL/GenBank/DDBJ databases">
        <authorList>
            <person name="Afonso C.L."/>
            <person name="Miller P.J."/>
            <person name="Scott M.A."/>
            <person name="Spackman E."/>
            <person name="Goraichik I."/>
            <person name="Dimitrov K.M."/>
            <person name="Suarez D.L."/>
            <person name="Swayne D.E."/>
        </authorList>
    </citation>
    <scope>NUCLEOTIDE SEQUENCE [LARGE SCALE GENOMIC DNA]</scope>
    <source>
        <strain evidence="5">XA(T)</strain>
    </source>
</reference>
<evidence type="ECO:0000256" key="2">
    <source>
        <dbReference type="SAM" id="Phobius"/>
    </source>
</evidence>
<dbReference type="RefSeq" id="WP_085021001.1">
    <property type="nucleotide sequence ID" value="NZ_BMHD01000001.1"/>
</dbReference>
<keyword evidence="2" id="KW-1133">Transmembrane helix</keyword>
<dbReference type="PROSITE" id="PS51318">
    <property type="entry name" value="TAT"/>
    <property type="match status" value="1"/>
</dbReference>
<dbReference type="STRING" id="1619308.B5808_17765"/>
<sequence>MTRSASVRRRALGGGAGVALAVAALVAVPVAPVFAATTTVSTLAELQGALADCTSAPNTIALGADISAPGAALTVPCDTTIDLGTHDLSVLNVVIAEGEGLTVDGPTDGSGGTLTADATNAANGTAGIQTTGATLTVTGGTVTARGADTTGPGIGGDRSDAGSLVVAGGVVNAYADGYSAAVGGGYPRSAGGSVTVTSGALNAYAEGPYTVAVGGAGGGASGNGGAGAQVTVTGGSLTASASREYGTAIGGGVAGLDAADLGGAGGSLTIGAGAEVTATAPRNAIGSGWNVFTDVPTGDFGAVDVDGTLRLPSGGLYVGTDAAPGPEITVGTSGRIVGSTADPATGAGISGPGSIDNQGSITLAPPSGAVTGNNRLVRFTPTAPSVRVFAPSFADGARTLPAPPTGTQWNTAADGSGDWFTTTSSTAGSGTLDLSAVVPGTIVVSTDPAALTATAGEPYDFPVTVTGPTGAPLVPQPTVDYTSTDCTIGAGGVFTVARSCSITASTTVQGVPLSKTFTIQVVAGPLAALTLTPASATVTQGASLAFLVSGVDAEGNAVDVTAAVLTSSSPADTVAGRSVTFSGAGAHTVTATLGSVSTTAAITVVAGPLSSLSITPSTTTVPQGGTVAFTVTGADAAGNPVDASAAVLTSSGTADAVDGHAVTFSGAGARTVTAALAGVTTTAFVEVVAGPLATLTITPSSSSVDQGGTLDFTVTGTDAAGNPVDTSDAVLTSSVATDVVDGFSVTFPHASPHTITATIGAVSASVTIQVVPAPAPTPGPSPAPAPAPAGLANTGADGGAATLAGGAAVALLLLGGVLLLIRRSVRRVG</sequence>
<dbReference type="InterPro" id="IPR003343">
    <property type="entry name" value="Big_2"/>
</dbReference>
<feature type="signal peptide" evidence="3">
    <location>
        <begin position="1"/>
        <end position="35"/>
    </location>
</feature>
<feature type="region of interest" description="Disordered" evidence="1">
    <location>
        <begin position="343"/>
        <end position="367"/>
    </location>
</feature>
<evidence type="ECO:0000256" key="1">
    <source>
        <dbReference type="SAM" id="MobiDB-lite"/>
    </source>
</evidence>
<dbReference type="AlphaFoldDB" id="A0A1X9LNW4"/>
<dbReference type="InterPro" id="IPR006311">
    <property type="entry name" value="TAT_signal"/>
</dbReference>
<accession>A0A1X9LNW4</accession>
<keyword evidence="2" id="KW-0472">Membrane</keyword>
<evidence type="ECO:0000313" key="5">
    <source>
        <dbReference type="Proteomes" id="UP000192775"/>
    </source>
</evidence>
<evidence type="ECO:0000256" key="3">
    <source>
        <dbReference type="SAM" id="SignalP"/>
    </source>
</evidence>
<dbReference type="Gene3D" id="2.60.40.1080">
    <property type="match status" value="3"/>
</dbReference>
<dbReference type="EMBL" id="CP020715">
    <property type="protein sequence ID" value="ARJ06863.1"/>
    <property type="molecule type" value="Genomic_DNA"/>
</dbReference>
<protein>
    <submittedName>
        <fullName evidence="4">Uncharacterized protein</fullName>
    </submittedName>
</protein>